<dbReference type="PROSITE" id="PS51464">
    <property type="entry name" value="SIS"/>
    <property type="match status" value="1"/>
</dbReference>
<evidence type="ECO:0000256" key="1">
    <source>
        <dbReference type="ARBA" id="ARBA00008165"/>
    </source>
</evidence>
<keyword evidence="5" id="KW-0862">Zinc</keyword>
<dbReference type="SMART" id="SM00116">
    <property type="entry name" value="CBS"/>
    <property type="match status" value="2"/>
</dbReference>
<dbReference type="OrthoDB" id="9762536at2"/>
<dbReference type="Pfam" id="PF00571">
    <property type="entry name" value="CBS"/>
    <property type="match status" value="2"/>
</dbReference>
<evidence type="ECO:0000313" key="10">
    <source>
        <dbReference type="EMBL" id="KAA0258190.1"/>
    </source>
</evidence>
<feature type="binding site" evidence="5">
    <location>
        <position position="73"/>
    </location>
    <ligand>
        <name>Zn(2+)</name>
        <dbReference type="ChEBI" id="CHEBI:29105"/>
    </ligand>
</feature>
<dbReference type="NCBIfam" id="TIGR00393">
    <property type="entry name" value="kpsF"/>
    <property type="match status" value="1"/>
</dbReference>
<dbReference type="CDD" id="cd05014">
    <property type="entry name" value="SIS_Kpsf"/>
    <property type="match status" value="1"/>
</dbReference>
<dbReference type="PANTHER" id="PTHR42745">
    <property type="match status" value="1"/>
</dbReference>
<proteinExistence type="inferred from homology"/>
<feature type="domain" description="CBS" evidence="8">
    <location>
        <begin position="268"/>
        <end position="320"/>
    </location>
</feature>
<dbReference type="PANTHER" id="PTHR42745:SF1">
    <property type="entry name" value="ARABINOSE 5-PHOSPHATE ISOMERASE KDSD"/>
    <property type="match status" value="1"/>
</dbReference>
<dbReference type="EMBL" id="VFJB01000005">
    <property type="protein sequence ID" value="KAA0258190.1"/>
    <property type="molecule type" value="Genomic_DNA"/>
</dbReference>
<protein>
    <submittedName>
        <fullName evidence="10">KpsF/GutQ family sugar-phosphate isomerase</fullName>
    </submittedName>
</protein>
<keyword evidence="10" id="KW-0413">Isomerase</keyword>
<dbReference type="AlphaFoldDB" id="A0A5A8F270"/>
<dbReference type="PROSITE" id="PS51371">
    <property type="entry name" value="CBS"/>
    <property type="match status" value="2"/>
</dbReference>
<dbReference type="InterPro" id="IPR046342">
    <property type="entry name" value="CBS_dom_sf"/>
</dbReference>
<evidence type="ECO:0000259" key="9">
    <source>
        <dbReference type="PROSITE" id="PS51464"/>
    </source>
</evidence>
<dbReference type="CDD" id="cd04604">
    <property type="entry name" value="CBS_pair_SIS_assoc"/>
    <property type="match status" value="1"/>
</dbReference>
<evidence type="ECO:0000256" key="7">
    <source>
        <dbReference type="PROSITE-ProRule" id="PRU00703"/>
    </source>
</evidence>
<evidence type="ECO:0000256" key="4">
    <source>
        <dbReference type="PIRNR" id="PIRNR004692"/>
    </source>
</evidence>
<evidence type="ECO:0000256" key="6">
    <source>
        <dbReference type="PIRSR" id="PIRSR004692-3"/>
    </source>
</evidence>
<feature type="site" description="Catalytically relevant" evidence="6">
    <location>
        <position position="143"/>
    </location>
</feature>
<feature type="site" description="Catalytically relevant" evidence="6">
    <location>
        <position position="184"/>
    </location>
</feature>
<keyword evidence="3 7" id="KW-0129">CBS domain</keyword>
<dbReference type="InterPro" id="IPR001347">
    <property type="entry name" value="SIS_dom"/>
</dbReference>
<dbReference type="Proteomes" id="UP000322876">
    <property type="component" value="Unassembled WGS sequence"/>
</dbReference>
<organism evidence="10 11">
    <name type="scientific">Deferribacter autotrophicus</name>
    <dbReference type="NCBI Taxonomy" id="500465"/>
    <lineage>
        <taxon>Bacteria</taxon>
        <taxon>Pseudomonadati</taxon>
        <taxon>Deferribacterota</taxon>
        <taxon>Deferribacteres</taxon>
        <taxon>Deferribacterales</taxon>
        <taxon>Deferribacteraceae</taxon>
        <taxon>Deferribacter</taxon>
    </lineage>
</organism>
<dbReference type="FunFam" id="3.40.50.10490:FF:000011">
    <property type="entry name" value="Arabinose 5-phosphate isomerase"/>
    <property type="match status" value="1"/>
</dbReference>
<dbReference type="Pfam" id="PF01380">
    <property type="entry name" value="SIS"/>
    <property type="match status" value="1"/>
</dbReference>
<evidence type="ECO:0000256" key="3">
    <source>
        <dbReference type="ARBA" id="ARBA00023122"/>
    </source>
</evidence>
<evidence type="ECO:0000313" key="11">
    <source>
        <dbReference type="Proteomes" id="UP000322876"/>
    </source>
</evidence>
<evidence type="ECO:0000256" key="5">
    <source>
        <dbReference type="PIRSR" id="PIRSR004692-2"/>
    </source>
</evidence>
<evidence type="ECO:0000259" key="8">
    <source>
        <dbReference type="PROSITE" id="PS51371"/>
    </source>
</evidence>
<gene>
    <name evidence="10" type="ORF">FHQ18_07295</name>
</gene>
<dbReference type="GO" id="GO:0005975">
    <property type="term" value="P:carbohydrate metabolic process"/>
    <property type="evidence" value="ECO:0007669"/>
    <property type="project" value="InterPro"/>
</dbReference>
<dbReference type="Gene3D" id="3.40.50.10490">
    <property type="entry name" value="Glucose-6-phosphate isomerase like protein, domain 1"/>
    <property type="match status" value="1"/>
</dbReference>
<name>A0A5A8F270_9BACT</name>
<keyword evidence="11" id="KW-1185">Reference proteome</keyword>
<sequence length="320" mass="34375">MDVKEIAKRALKIEADAIYKLIDKIDDNFVKAVDIIFNCKGRLVVTGMGKSGLIGKKIASTFASTGTPSLFMHPAEGVHGDLGMLVKGDVVLAISNSGETDEIVSILPIIKRLDILLISIVGKLDSTLAKKSDCVLDASVEKEACPLNLAPTASTTAALAIGDALAVALLEKRGFKEEDFAMFHPSGSLGKKLLLKVSDIYHTGDRVPIVNKNVTVTDAILEMSSKGFGCTAIVDDNGKLIGIVTDGDLRRGLEKYNDLFTRNIMDIASKNPKTIEEDALAAKALQVMEKYSITSLLVVDEKERPYGIIHLHDILKAGVV</sequence>
<feature type="site" description="Catalytically relevant" evidence="6">
    <location>
        <position position="102"/>
    </location>
</feature>
<dbReference type="PIRSF" id="PIRSF004692">
    <property type="entry name" value="KdsD_KpsF"/>
    <property type="match status" value="1"/>
</dbReference>
<dbReference type="InterPro" id="IPR000644">
    <property type="entry name" value="CBS_dom"/>
</dbReference>
<dbReference type="GO" id="GO:0097367">
    <property type="term" value="F:carbohydrate derivative binding"/>
    <property type="evidence" value="ECO:0007669"/>
    <property type="project" value="InterPro"/>
</dbReference>
<keyword evidence="5" id="KW-0479">Metal-binding</keyword>
<dbReference type="GO" id="GO:0046872">
    <property type="term" value="F:metal ion binding"/>
    <property type="evidence" value="ECO:0007669"/>
    <property type="project" value="UniProtKB-KW"/>
</dbReference>
<feature type="site" description="Catalytically relevant" evidence="6">
    <location>
        <position position="50"/>
    </location>
</feature>
<dbReference type="SUPFAM" id="SSF53697">
    <property type="entry name" value="SIS domain"/>
    <property type="match status" value="1"/>
</dbReference>
<dbReference type="InterPro" id="IPR035474">
    <property type="entry name" value="SIS_Kpsf"/>
</dbReference>
<comment type="similarity">
    <text evidence="1 4">Belongs to the SIS family. GutQ/KpsF subfamily.</text>
</comment>
<comment type="caution">
    <text evidence="10">The sequence shown here is derived from an EMBL/GenBank/DDBJ whole genome shotgun (WGS) entry which is preliminary data.</text>
</comment>
<dbReference type="GO" id="GO:0019146">
    <property type="term" value="F:arabinose-5-phosphate isomerase activity"/>
    <property type="evidence" value="ECO:0007669"/>
    <property type="project" value="UniProtKB-ARBA"/>
</dbReference>
<dbReference type="InterPro" id="IPR004800">
    <property type="entry name" value="KdsD/KpsF-type"/>
</dbReference>
<dbReference type="InterPro" id="IPR050986">
    <property type="entry name" value="GutQ/KpsF_isomerases"/>
</dbReference>
<feature type="domain" description="CBS" evidence="8">
    <location>
        <begin position="201"/>
        <end position="259"/>
    </location>
</feature>
<dbReference type="Gene3D" id="3.10.580.10">
    <property type="entry name" value="CBS-domain"/>
    <property type="match status" value="1"/>
</dbReference>
<dbReference type="RefSeq" id="WP_149266511.1">
    <property type="nucleotide sequence ID" value="NZ_VFJB01000005.1"/>
</dbReference>
<evidence type="ECO:0000256" key="2">
    <source>
        <dbReference type="ARBA" id="ARBA00022737"/>
    </source>
</evidence>
<accession>A0A5A8F270</accession>
<reference evidence="10 11" key="1">
    <citation type="submission" date="2019-06" db="EMBL/GenBank/DDBJ databases">
        <title>Genomic insights into carbon and energy metabolism of Deferribacter autotrophicus revealed new metabolic traits in the phylum Deferribacteres.</title>
        <authorList>
            <person name="Slobodkin A.I."/>
            <person name="Slobodkina G.B."/>
            <person name="Allioux M."/>
            <person name="Alain K."/>
            <person name="Jebbar M."/>
            <person name="Shadrin V."/>
            <person name="Kublanov I.V."/>
            <person name="Toshchakov S.V."/>
            <person name="Bonch-Osmolovskaya E.A."/>
        </authorList>
    </citation>
    <scope>NUCLEOTIDE SEQUENCE [LARGE SCALE GENOMIC DNA]</scope>
    <source>
        <strain evidence="10 11">SL50</strain>
    </source>
</reference>
<dbReference type="InterPro" id="IPR046348">
    <property type="entry name" value="SIS_dom_sf"/>
</dbReference>
<keyword evidence="2" id="KW-0677">Repeat</keyword>
<dbReference type="GO" id="GO:1901135">
    <property type="term" value="P:carbohydrate derivative metabolic process"/>
    <property type="evidence" value="ECO:0007669"/>
    <property type="project" value="InterPro"/>
</dbReference>
<feature type="domain" description="SIS" evidence="9">
    <location>
        <begin position="32"/>
        <end position="175"/>
    </location>
</feature>